<evidence type="ECO:0000256" key="1">
    <source>
        <dbReference type="ARBA" id="ARBA00004141"/>
    </source>
</evidence>
<feature type="transmembrane region" description="Helical" evidence="7">
    <location>
        <begin position="369"/>
        <end position="393"/>
    </location>
</feature>
<dbReference type="GeneID" id="34617447"/>
<evidence type="ECO:0000256" key="6">
    <source>
        <dbReference type="ARBA" id="ARBA00023180"/>
    </source>
</evidence>
<comment type="function">
    <text evidence="7">Choline transporter.</text>
</comment>
<keyword evidence="3 7" id="KW-0812">Transmembrane</keyword>
<dbReference type="OrthoDB" id="420519at2759"/>
<organism evidence="8 9">
    <name type="scientific">Cyclospora cayetanensis</name>
    <dbReference type="NCBI Taxonomy" id="88456"/>
    <lineage>
        <taxon>Eukaryota</taxon>
        <taxon>Sar</taxon>
        <taxon>Alveolata</taxon>
        <taxon>Apicomplexa</taxon>
        <taxon>Conoidasida</taxon>
        <taxon>Coccidia</taxon>
        <taxon>Eucoccidiorida</taxon>
        <taxon>Eimeriorina</taxon>
        <taxon>Eimeriidae</taxon>
        <taxon>Cyclospora</taxon>
    </lineage>
</organism>
<dbReference type="InterPro" id="IPR007603">
    <property type="entry name" value="Choline_transptr-like"/>
</dbReference>
<dbReference type="GO" id="GO:0022857">
    <property type="term" value="F:transmembrane transporter activity"/>
    <property type="evidence" value="ECO:0007669"/>
    <property type="project" value="UniProtKB-UniRule"/>
</dbReference>
<evidence type="ECO:0000256" key="3">
    <source>
        <dbReference type="ARBA" id="ARBA00022692"/>
    </source>
</evidence>
<name>A0A6P6RV81_9EIME</name>
<dbReference type="GO" id="GO:0005886">
    <property type="term" value="C:plasma membrane"/>
    <property type="evidence" value="ECO:0007669"/>
    <property type="project" value="UniProtKB-SubCell"/>
</dbReference>
<comment type="similarity">
    <text evidence="2 7">Belongs to the CTL (choline transporter-like) family.</text>
</comment>
<evidence type="ECO:0000256" key="2">
    <source>
        <dbReference type="ARBA" id="ARBA00007168"/>
    </source>
</evidence>
<dbReference type="Pfam" id="PF04515">
    <property type="entry name" value="Choline_transpo"/>
    <property type="match status" value="1"/>
</dbReference>
<accession>A0A6P6RV81</accession>
<evidence type="ECO:0000256" key="4">
    <source>
        <dbReference type="ARBA" id="ARBA00022989"/>
    </source>
</evidence>
<protein>
    <recommendedName>
        <fullName evidence="7">Choline transporter-like protein</fullName>
    </recommendedName>
</protein>
<gene>
    <name evidence="9" type="primary">LOC34617447</name>
</gene>
<comment type="subcellular location">
    <subcellularLocation>
        <location evidence="7">Cell membrane</location>
        <topology evidence="7">Multi-pass membrane protein</topology>
    </subcellularLocation>
    <subcellularLocation>
        <location evidence="1">Membrane</location>
        <topology evidence="1">Multi-pass membrane protein</topology>
    </subcellularLocation>
</comment>
<evidence type="ECO:0000256" key="5">
    <source>
        <dbReference type="ARBA" id="ARBA00023136"/>
    </source>
</evidence>
<keyword evidence="4 7" id="KW-1133">Transmembrane helix</keyword>
<keyword evidence="6" id="KW-0325">Glycoprotein</keyword>
<feature type="transmembrane region" description="Helical" evidence="7">
    <location>
        <begin position="634"/>
        <end position="659"/>
    </location>
</feature>
<keyword evidence="5 7" id="KW-0472">Membrane</keyword>
<proteinExistence type="inferred from homology"/>
<feature type="transmembrane region" description="Helical" evidence="7">
    <location>
        <begin position="478"/>
        <end position="506"/>
    </location>
</feature>
<evidence type="ECO:0000313" key="8">
    <source>
        <dbReference type="Proteomes" id="UP000515125"/>
    </source>
</evidence>
<reference evidence="9" key="1">
    <citation type="submission" date="2025-08" db="UniProtKB">
        <authorList>
            <consortium name="RefSeq"/>
        </authorList>
    </citation>
    <scope>IDENTIFICATION</scope>
</reference>
<feature type="transmembrane region" description="Helical" evidence="7">
    <location>
        <begin position="143"/>
        <end position="163"/>
    </location>
</feature>
<dbReference type="PANTHER" id="PTHR12385:SF14">
    <property type="entry name" value="CHOLINE TRANSPORTER-LIKE 2"/>
    <property type="match status" value="1"/>
</dbReference>
<dbReference type="Proteomes" id="UP000515125">
    <property type="component" value="Unplaced"/>
</dbReference>
<dbReference type="PANTHER" id="PTHR12385">
    <property type="entry name" value="CHOLINE TRANSPORTER-LIKE (SLC FAMILY 44)"/>
    <property type="match status" value="1"/>
</dbReference>
<feature type="transmembrane region" description="Helical" evidence="7">
    <location>
        <begin position="671"/>
        <end position="696"/>
    </location>
</feature>
<sequence>MPTPPALIQRTLDIRRNENSFILIFLWETKRVFACAGSDGTADFFSRGKGAYRAVSEGAAGLMGWGATPPRVYYSPLSASRWLSWFVSGATATVASAVSPAASTAFLASAPVHEGAYAGPLPCATTAMLNSDMEPKRRVTDRNWLAVFAAFLLFCLCFVLVALTEGSPARLYKGMNYQGKACGVDEAVKDLPYLYFPLDPRESFASIMLQDGRCVAKCPTEEDVENGVAIPVPVRETTVDTSKTSAMTVEFLLLSPAYASTLMADAYCIPLDPSLRSQLAPALNSTFRQLQLAIGSFFCAGGSVFGYLVLAVIFSLAFAASVRAAPGFVLGGAAVSTIALAFISGGSLIKSGFNGVLDQDKGSFYSFDYTLAMIVGFVLLFIGCFLCAALFVARRAIAASLRVMECIAEAMSDMQQIFIAPLSFSAGTIVWVLIWLWSYLYIASAGSVGATEIPMGLEQNGDVGILPLHREFVWDVRFMFFGFVWWICFFWVLEALLAFSHFAVSYSATVWYFSPPEGADERDVGWFPPLVAMGLGFIHHLGSFAVGGLVMGATRGIRLLFPWTASKHLAGTEDSPVVQSLRDSFGSIMSPLTFIVDRFTSSGYIEMSISSKPFFPAMDKSYARLAQARSPATLLHGIVSTASAVGSLFISLLIGAMAYSTLTATEKYSSITSASFVAAPLCVSLFTALCAFFIALHFMSVWDIVSDTFMYCFLVESVQPPVIDENPLTKVHAPACLRELLLDAQRNFRS</sequence>
<keyword evidence="8" id="KW-1185">Reference proteome</keyword>
<evidence type="ECO:0000256" key="7">
    <source>
        <dbReference type="RuleBase" id="RU368066"/>
    </source>
</evidence>
<feature type="transmembrane region" description="Helical" evidence="7">
    <location>
        <begin position="414"/>
        <end position="434"/>
    </location>
</feature>
<evidence type="ECO:0000313" key="9">
    <source>
        <dbReference type="RefSeq" id="XP_026191761.1"/>
    </source>
</evidence>
<feature type="transmembrane region" description="Helical" evidence="7">
    <location>
        <begin position="327"/>
        <end position="349"/>
    </location>
</feature>
<feature type="transmembrane region" description="Helical" evidence="7">
    <location>
        <begin position="292"/>
        <end position="320"/>
    </location>
</feature>
<dbReference type="AlphaFoldDB" id="A0A6P6RV81"/>
<dbReference type="RefSeq" id="XP_026191761.1">
    <property type="nucleotide sequence ID" value="XM_026335976.1"/>
</dbReference>